<sequence length="622" mass="72813">MSSVELEVAVLSLEVKKRDMQAEGELASDEDVKVALLAELQMKQDGEAAQMMETLTAVDNEHKKQILNSQRKQLEDKRYDNVAGILFTFANEEDIFGEGKGEDEEEKTEEEKEDDKVVKALEKKYDAMRDKLLIEALMKEMGEGDWNRLSELERQKKLLELKMKEKRLRREGKMDEVAALLGQFLDDNEEMRRMLGETEEDQKRRMQEKLALRRKLKEEREAQGLAVDDETLDELVEEEDKKIRRRNVLENLDHQFEAEKAALLAAFKKQNDQLEREKERQLAVAKLKREERRIKQEEKFESAANLMALWKETDKTREERRIKQEEKFESAANLMALWKETDKTVEQNLLSERDRQRQIARDRIEALKKQRADKNKDKTPATDDEPGVSSDITNETVFLQDSILAGMEKHQGDERDMLMTLVSKYEHNKDKGKQFAKMSDEDVKLQLLKLEQNYAEWEKKVSKSIADVNLSNLPPKKKLKIQMESQKRQKEQAAILEQALSHKFELELRQLKVQHPDISQSEAHNELSICALSDLQEKQMRQVESTQDSIKNQAEDQLKEMRKMQRAVNSEGWYKTLASTLFSVSLMMGELHTEEDMEKKLMEEFEQQKKELLERGGFTRKA</sequence>
<name>A0ABM1W031_APLCA</name>
<feature type="coiled-coil region" evidence="1">
    <location>
        <begin position="540"/>
        <end position="615"/>
    </location>
</feature>
<feature type="coiled-coil region" evidence="1">
    <location>
        <begin position="199"/>
        <end position="291"/>
    </location>
</feature>
<evidence type="ECO:0000313" key="4">
    <source>
        <dbReference type="RefSeq" id="XP_035828024.1"/>
    </source>
</evidence>
<proteinExistence type="predicted"/>
<feature type="non-terminal residue" evidence="4">
    <location>
        <position position="622"/>
    </location>
</feature>
<feature type="coiled-coil region" evidence="1">
    <location>
        <begin position="440"/>
        <end position="496"/>
    </location>
</feature>
<feature type="compositionally biased region" description="Basic and acidic residues" evidence="2">
    <location>
        <begin position="367"/>
        <end position="381"/>
    </location>
</feature>
<evidence type="ECO:0000313" key="3">
    <source>
        <dbReference type="Proteomes" id="UP000694888"/>
    </source>
</evidence>
<feature type="region of interest" description="Disordered" evidence="2">
    <location>
        <begin position="367"/>
        <end position="390"/>
    </location>
</feature>
<gene>
    <name evidence="4" type="primary">LOC101855212</name>
</gene>
<dbReference type="RefSeq" id="XP_035828024.1">
    <property type="nucleotide sequence ID" value="XM_035972131.1"/>
</dbReference>
<organism evidence="3 4">
    <name type="scientific">Aplysia californica</name>
    <name type="common">California sea hare</name>
    <dbReference type="NCBI Taxonomy" id="6500"/>
    <lineage>
        <taxon>Eukaryota</taxon>
        <taxon>Metazoa</taxon>
        <taxon>Spiralia</taxon>
        <taxon>Lophotrochozoa</taxon>
        <taxon>Mollusca</taxon>
        <taxon>Gastropoda</taxon>
        <taxon>Heterobranchia</taxon>
        <taxon>Euthyneura</taxon>
        <taxon>Tectipleura</taxon>
        <taxon>Aplysiida</taxon>
        <taxon>Aplysioidea</taxon>
        <taxon>Aplysiidae</taxon>
        <taxon>Aplysia</taxon>
    </lineage>
</organism>
<keyword evidence="1" id="KW-0175">Coiled coil</keyword>
<dbReference type="Proteomes" id="UP000694888">
    <property type="component" value="Unplaced"/>
</dbReference>
<accession>A0ABM1W031</accession>
<evidence type="ECO:0000256" key="1">
    <source>
        <dbReference type="SAM" id="Coils"/>
    </source>
</evidence>
<dbReference type="GeneID" id="101855212"/>
<keyword evidence="3" id="KW-1185">Reference proteome</keyword>
<protein>
    <submittedName>
        <fullName evidence="4">Golgin subfamily A member 6-like protein 22</fullName>
    </submittedName>
</protein>
<evidence type="ECO:0000256" key="2">
    <source>
        <dbReference type="SAM" id="MobiDB-lite"/>
    </source>
</evidence>
<reference evidence="4" key="1">
    <citation type="submission" date="2025-08" db="UniProtKB">
        <authorList>
            <consortium name="RefSeq"/>
        </authorList>
    </citation>
    <scope>IDENTIFICATION</scope>
</reference>